<evidence type="ECO:0000256" key="4">
    <source>
        <dbReference type="ARBA" id="ARBA00023237"/>
    </source>
</evidence>
<keyword evidence="1 6" id="KW-0732">Signal</keyword>
<comment type="caution">
    <text evidence="7">The sequence shown here is derived from an EMBL/GenBank/DDBJ whole genome shotgun (WGS) entry which is preliminary data.</text>
</comment>
<evidence type="ECO:0000256" key="5">
    <source>
        <dbReference type="ARBA" id="ARBA00023288"/>
    </source>
</evidence>
<reference evidence="7 8" key="1">
    <citation type="submission" date="2019-12" db="EMBL/GenBank/DDBJ databases">
        <title>Neisseriaceae gen. nov. sp. Genome sequencing and assembly.</title>
        <authorList>
            <person name="Liu Z."/>
            <person name="Li A."/>
        </authorList>
    </citation>
    <scope>NUCLEOTIDE SEQUENCE [LARGE SCALE GENOMIC DNA]</scope>
    <source>
        <strain evidence="7 8">B2N2-7</strain>
    </source>
</reference>
<dbReference type="HAMAP" id="MF_01186">
    <property type="entry name" value="LPS_assembly_LptE"/>
    <property type="match status" value="1"/>
</dbReference>
<keyword evidence="3 6" id="KW-0564">Palmitate</keyword>
<protein>
    <recommendedName>
        <fullName evidence="6">LPS-assembly lipoprotein LptE</fullName>
    </recommendedName>
</protein>
<accession>A0A845BJN8</accession>
<dbReference type="Proteomes" id="UP000467214">
    <property type="component" value="Unassembled WGS sequence"/>
</dbReference>
<comment type="similarity">
    <text evidence="6">Belongs to the LptE lipoprotein family.</text>
</comment>
<gene>
    <name evidence="6" type="primary">lptE</name>
    <name evidence="7" type="ORF">GQF02_05360</name>
</gene>
<evidence type="ECO:0000256" key="1">
    <source>
        <dbReference type="ARBA" id="ARBA00022729"/>
    </source>
</evidence>
<dbReference type="GO" id="GO:0001530">
    <property type="term" value="F:lipopolysaccharide binding"/>
    <property type="evidence" value="ECO:0007669"/>
    <property type="project" value="TreeGrafter"/>
</dbReference>
<dbReference type="EMBL" id="WSSB01000004">
    <property type="protein sequence ID" value="MXR36399.1"/>
    <property type="molecule type" value="Genomic_DNA"/>
</dbReference>
<dbReference type="PANTHER" id="PTHR38098">
    <property type="entry name" value="LPS-ASSEMBLY LIPOPROTEIN LPTE"/>
    <property type="match status" value="1"/>
</dbReference>
<keyword evidence="4 6" id="KW-0998">Cell outer membrane</keyword>
<dbReference type="PROSITE" id="PS51257">
    <property type="entry name" value="PROKAR_LIPOPROTEIN"/>
    <property type="match status" value="1"/>
</dbReference>
<dbReference type="RefSeq" id="WP_124734855.1">
    <property type="nucleotide sequence ID" value="NZ_WSSB01000004.1"/>
</dbReference>
<sequence length="181" mass="19386">MNRMLAWSAAALMTLSLGACGFHLRGLGGPLKAMPFASLSVDGAGPVYNQVLVELKRDGRVSLPAKGVAADALLVIAPESTSKDVLTVNRAGKVSEYQLTLRQNALLTFRQSDAPVPVSVTVRRQMSYSEQVVLGKEQEEAQLWAGMQREAASQLVRRLAYVKPPETDLPATGKTDAPGKP</sequence>
<name>A0A845BJN8_9NEIS</name>
<dbReference type="GO" id="GO:1990351">
    <property type="term" value="C:transporter complex"/>
    <property type="evidence" value="ECO:0007669"/>
    <property type="project" value="TreeGrafter"/>
</dbReference>
<dbReference type="AlphaFoldDB" id="A0A845BJN8"/>
<keyword evidence="8" id="KW-1185">Reference proteome</keyword>
<dbReference type="InterPro" id="IPR007485">
    <property type="entry name" value="LPS_assembly_LptE"/>
</dbReference>
<evidence type="ECO:0000256" key="6">
    <source>
        <dbReference type="HAMAP-Rule" id="MF_01186"/>
    </source>
</evidence>
<dbReference type="GO" id="GO:0015920">
    <property type="term" value="P:lipopolysaccharide transport"/>
    <property type="evidence" value="ECO:0007669"/>
    <property type="project" value="TreeGrafter"/>
</dbReference>
<keyword evidence="2 6" id="KW-0472">Membrane</keyword>
<comment type="function">
    <text evidence="6">Together with LptD, is involved in the assembly of lipopolysaccharide (LPS) at the surface of the outer membrane. Required for the proper assembly of LptD. Binds LPS and may serve as the LPS recognition site at the outer membrane.</text>
</comment>
<evidence type="ECO:0000256" key="3">
    <source>
        <dbReference type="ARBA" id="ARBA00023139"/>
    </source>
</evidence>
<dbReference type="Pfam" id="PF04390">
    <property type="entry name" value="LptE"/>
    <property type="match status" value="1"/>
</dbReference>
<dbReference type="GO" id="GO:0043165">
    <property type="term" value="P:Gram-negative-bacterium-type cell outer membrane assembly"/>
    <property type="evidence" value="ECO:0007669"/>
    <property type="project" value="UniProtKB-UniRule"/>
</dbReference>
<dbReference type="GO" id="GO:0009279">
    <property type="term" value="C:cell outer membrane"/>
    <property type="evidence" value="ECO:0007669"/>
    <property type="project" value="UniProtKB-SubCell"/>
</dbReference>
<dbReference type="Gene3D" id="3.30.160.150">
    <property type="entry name" value="Lipoprotein like domain"/>
    <property type="match status" value="1"/>
</dbReference>
<evidence type="ECO:0000313" key="7">
    <source>
        <dbReference type="EMBL" id="MXR36399.1"/>
    </source>
</evidence>
<organism evidence="7 8">
    <name type="scientific">Craterilacuibacter sinensis</name>
    <dbReference type="NCBI Taxonomy" id="2686017"/>
    <lineage>
        <taxon>Bacteria</taxon>
        <taxon>Pseudomonadati</taxon>
        <taxon>Pseudomonadota</taxon>
        <taxon>Betaproteobacteria</taxon>
        <taxon>Neisseriales</taxon>
        <taxon>Neisseriaceae</taxon>
        <taxon>Craterilacuibacter</taxon>
    </lineage>
</organism>
<proteinExistence type="inferred from homology"/>
<dbReference type="PANTHER" id="PTHR38098:SF1">
    <property type="entry name" value="LPS-ASSEMBLY LIPOPROTEIN LPTE"/>
    <property type="match status" value="1"/>
</dbReference>
<evidence type="ECO:0000313" key="8">
    <source>
        <dbReference type="Proteomes" id="UP000467214"/>
    </source>
</evidence>
<evidence type="ECO:0000256" key="2">
    <source>
        <dbReference type="ARBA" id="ARBA00023136"/>
    </source>
</evidence>
<keyword evidence="5 6" id="KW-0449">Lipoprotein</keyword>
<comment type="subcellular location">
    <subcellularLocation>
        <location evidence="6">Cell outer membrane</location>
        <topology evidence="6">Lipid-anchor</topology>
    </subcellularLocation>
</comment>
<comment type="subunit">
    <text evidence="6">Component of the lipopolysaccharide transport and assembly complex. Interacts with LptD.</text>
</comment>